<proteinExistence type="inferred from homology"/>
<evidence type="ECO:0000313" key="14">
    <source>
        <dbReference type="EMBL" id="CAG6741821.1"/>
    </source>
</evidence>
<name>A0A8D9E5Z8_9HEMI</name>
<accession>A0A8D9E5Z8</accession>
<dbReference type="Gene3D" id="2.60.470.10">
    <property type="entry name" value="Acid-sensing ion channels like domains"/>
    <property type="match status" value="1"/>
</dbReference>
<evidence type="ECO:0000256" key="4">
    <source>
        <dbReference type="ARBA" id="ARBA00022461"/>
    </source>
</evidence>
<keyword evidence="10 12" id="KW-0739">Sodium transport</keyword>
<feature type="transmembrane region" description="Helical" evidence="13">
    <location>
        <begin position="45"/>
        <end position="66"/>
    </location>
</feature>
<dbReference type="GO" id="GO:0005886">
    <property type="term" value="C:plasma membrane"/>
    <property type="evidence" value="ECO:0007669"/>
    <property type="project" value="TreeGrafter"/>
</dbReference>
<keyword evidence="5 12" id="KW-0812">Transmembrane</keyword>
<keyword evidence="9 13" id="KW-0472">Membrane</keyword>
<evidence type="ECO:0000256" key="5">
    <source>
        <dbReference type="ARBA" id="ARBA00022692"/>
    </source>
</evidence>
<evidence type="ECO:0000256" key="10">
    <source>
        <dbReference type="ARBA" id="ARBA00023201"/>
    </source>
</evidence>
<dbReference type="EMBL" id="HBUF01430169">
    <property type="protein sequence ID" value="CAG6741821.1"/>
    <property type="molecule type" value="Transcribed_RNA"/>
</dbReference>
<evidence type="ECO:0000256" key="11">
    <source>
        <dbReference type="ARBA" id="ARBA00023303"/>
    </source>
</evidence>
<evidence type="ECO:0000256" key="7">
    <source>
        <dbReference type="ARBA" id="ARBA00023053"/>
    </source>
</evidence>
<evidence type="ECO:0000256" key="3">
    <source>
        <dbReference type="ARBA" id="ARBA00022448"/>
    </source>
</evidence>
<keyword evidence="7" id="KW-0915">Sodium</keyword>
<keyword evidence="8 12" id="KW-0406">Ion transport</keyword>
<evidence type="ECO:0000256" key="6">
    <source>
        <dbReference type="ARBA" id="ARBA00022989"/>
    </source>
</evidence>
<evidence type="ECO:0000256" key="9">
    <source>
        <dbReference type="ARBA" id="ARBA00023136"/>
    </source>
</evidence>
<keyword evidence="11 12" id="KW-0407">Ion channel</keyword>
<dbReference type="AlphaFoldDB" id="A0A8D9E5Z8"/>
<dbReference type="InterPro" id="IPR001873">
    <property type="entry name" value="ENaC"/>
</dbReference>
<dbReference type="PANTHER" id="PTHR11690:SF300">
    <property type="entry name" value="PICKPOCKET PROTEIN 19"/>
    <property type="match status" value="1"/>
</dbReference>
<keyword evidence="3 12" id="KW-0813">Transport</keyword>
<evidence type="ECO:0000256" key="13">
    <source>
        <dbReference type="SAM" id="Phobius"/>
    </source>
</evidence>
<dbReference type="PANTHER" id="PTHR11690">
    <property type="entry name" value="AMILORIDE-SENSITIVE SODIUM CHANNEL-RELATED"/>
    <property type="match status" value="1"/>
</dbReference>
<reference evidence="14" key="1">
    <citation type="submission" date="2021-05" db="EMBL/GenBank/DDBJ databases">
        <authorList>
            <person name="Alioto T."/>
            <person name="Alioto T."/>
            <person name="Gomez Garrido J."/>
        </authorList>
    </citation>
    <scope>NUCLEOTIDE SEQUENCE</scope>
</reference>
<evidence type="ECO:0000256" key="1">
    <source>
        <dbReference type="ARBA" id="ARBA00004141"/>
    </source>
</evidence>
<evidence type="ECO:0000256" key="2">
    <source>
        <dbReference type="ARBA" id="ARBA00007193"/>
    </source>
</evidence>
<protein>
    <submittedName>
        <fullName evidence="14">Pickpocket protein 19</fullName>
    </submittedName>
</protein>
<organism evidence="14">
    <name type="scientific">Cacopsylla melanoneura</name>
    <dbReference type="NCBI Taxonomy" id="428564"/>
    <lineage>
        <taxon>Eukaryota</taxon>
        <taxon>Metazoa</taxon>
        <taxon>Ecdysozoa</taxon>
        <taxon>Arthropoda</taxon>
        <taxon>Hexapoda</taxon>
        <taxon>Insecta</taxon>
        <taxon>Pterygota</taxon>
        <taxon>Neoptera</taxon>
        <taxon>Paraneoptera</taxon>
        <taxon>Hemiptera</taxon>
        <taxon>Sternorrhyncha</taxon>
        <taxon>Psylloidea</taxon>
        <taxon>Psyllidae</taxon>
        <taxon>Psyllinae</taxon>
        <taxon>Cacopsylla</taxon>
    </lineage>
</organism>
<comment type="similarity">
    <text evidence="2 12">Belongs to the amiloride-sensitive sodium channel (TC 1.A.6) family.</text>
</comment>
<evidence type="ECO:0000256" key="12">
    <source>
        <dbReference type="RuleBase" id="RU000679"/>
    </source>
</evidence>
<dbReference type="GO" id="GO:0015280">
    <property type="term" value="F:ligand-gated sodium channel activity"/>
    <property type="evidence" value="ECO:0007669"/>
    <property type="project" value="TreeGrafter"/>
</dbReference>
<keyword evidence="4 12" id="KW-0894">Sodium channel</keyword>
<dbReference type="Pfam" id="PF00858">
    <property type="entry name" value="ASC"/>
    <property type="match status" value="1"/>
</dbReference>
<comment type="subcellular location">
    <subcellularLocation>
        <location evidence="1">Membrane</location>
        <topology evidence="1">Multi-pass membrane protein</topology>
    </subcellularLocation>
</comment>
<evidence type="ECO:0000256" key="8">
    <source>
        <dbReference type="ARBA" id="ARBA00023065"/>
    </source>
</evidence>
<sequence length="476" mass="54808">MSKKRKSSTRSMSTCKSFLIDVCKESSLHGLNHFTRPNRSTLEQVVWSVIVTSAILGTLYTGWHVWNNYVTSGPVTVVETTYFKYAQVSFPSVVICDVSRVDWKRVLALDYAKMVSTDQRVDMDQVRQTIQALLQGLSVITYGDFDEFNRLRQFENSTIPLLNKVNITQLLLQVMRPCPEVFIGECYWRYERLNCCDIFELQKTEFGFCFSYNSDFSEVSMGPSQLGETGLDSFWEDSRGVWRPKRTSTRGQFSGLRVRVSTPPLEELPPLVDARPGVKVLIGEPRAFTFGTDMIVSSGSFGDINVWGDRVYSRPRLRSMTLDRRKCLFMDEARALGRKYYLRQNCKVECYEMYVRQFCNCTLEFMFPYSGYPECTIEQLLCLNKHNLAFNQIMPSNVDRIFFISNDSSTEILTCDCDLDCDHQMYIAEVTVAETSVVWRNCRSVCGSFSSQWCRDCLFPHSTIVSLLARSEEQDP</sequence>
<keyword evidence="6 13" id="KW-1133">Transmembrane helix</keyword>